<accession>A0A6J4HQB2</accession>
<reference evidence="2" key="1">
    <citation type="submission" date="2020-02" db="EMBL/GenBank/DDBJ databases">
        <authorList>
            <person name="Meier V. D."/>
        </authorList>
    </citation>
    <scope>NUCLEOTIDE SEQUENCE</scope>
    <source>
        <strain evidence="2">AVDCRST_MAG04</strain>
    </source>
</reference>
<proteinExistence type="predicted"/>
<feature type="non-terminal residue" evidence="2">
    <location>
        <position position="163"/>
    </location>
</feature>
<sequence length="163" mass="16319">GRGGGEEHGGAGAAGGGRGHRGLRQGLAGALRRLRSRGGLRRGPALLAPGHRHLRHLPGVGARPPGLGRNPVGQRLAAHGGIRLPAGQDGGAGLAERGDGGGDRTLDERRVPSGRRTFRPAGALHFGAAKAGGRAMAGCAFAHVARPGRAAGEFRDACGEGEV</sequence>
<protein>
    <submittedName>
        <fullName evidence="2">Uncharacterized protein</fullName>
    </submittedName>
</protein>
<evidence type="ECO:0000256" key="1">
    <source>
        <dbReference type="SAM" id="MobiDB-lite"/>
    </source>
</evidence>
<dbReference type="EMBL" id="CADCTL010000077">
    <property type="protein sequence ID" value="CAA9229048.1"/>
    <property type="molecule type" value="Genomic_DNA"/>
</dbReference>
<feature type="region of interest" description="Disordered" evidence="1">
    <location>
        <begin position="1"/>
        <end position="42"/>
    </location>
</feature>
<gene>
    <name evidence="2" type="ORF">AVDCRST_MAG04-1034</name>
</gene>
<feature type="compositionally biased region" description="Basic and acidic residues" evidence="1">
    <location>
        <begin position="96"/>
        <end position="109"/>
    </location>
</feature>
<feature type="non-terminal residue" evidence="2">
    <location>
        <position position="1"/>
    </location>
</feature>
<organism evidence="2">
    <name type="scientific">uncultured Acetobacteraceae bacterium</name>
    <dbReference type="NCBI Taxonomy" id="169975"/>
    <lineage>
        <taxon>Bacteria</taxon>
        <taxon>Pseudomonadati</taxon>
        <taxon>Pseudomonadota</taxon>
        <taxon>Alphaproteobacteria</taxon>
        <taxon>Acetobacterales</taxon>
        <taxon>Acetobacteraceae</taxon>
        <taxon>environmental samples</taxon>
    </lineage>
</organism>
<feature type="region of interest" description="Disordered" evidence="1">
    <location>
        <begin position="82"/>
        <end position="109"/>
    </location>
</feature>
<dbReference type="AlphaFoldDB" id="A0A6J4HQB2"/>
<name>A0A6J4HQB2_9PROT</name>
<evidence type="ECO:0000313" key="2">
    <source>
        <dbReference type="EMBL" id="CAA9229048.1"/>
    </source>
</evidence>